<name>A0A9Q0XHG6_9SAUR</name>
<organism evidence="1 2">
    <name type="scientific">Phrynocephalus forsythii</name>
    <dbReference type="NCBI Taxonomy" id="171643"/>
    <lineage>
        <taxon>Eukaryota</taxon>
        <taxon>Metazoa</taxon>
        <taxon>Chordata</taxon>
        <taxon>Craniata</taxon>
        <taxon>Vertebrata</taxon>
        <taxon>Euteleostomi</taxon>
        <taxon>Lepidosauria</taxon>
        <taxon>Squamata</taxon>
        <taxon>Bifurcata</taxon>
        <taxon>Unidentata</taxon>
        <taxon>Episquamata</taxon>
        <taxon>Toxicofera</taxon>
        <taxon>Iguania</taxon>
        <taxon>Acrodonta</taxon>
        <taxon>Agamidae</taxon>
        <taxon>Agaminae</taxon>
        <taxon>Phrynocephalus</taxon>
    </lineage>
</organism>
<dbReference type="AlphaFoldDB" id="A0A9Q0XHG6"/>
<gene>
    <name evidence="1" type="ORF">JRQ81_001994</name>
</gene>
<dbReference type="OrthoDB" id="9907517at2759"/>
<comment type="caution">
    <text evidence="1">The sequence shown here is derived from an EMBL/GenBank/DDBJ whole genome shotgun (WGS) entry which is preliminary data.</text>
</comment>
<dbReference type="Proteomes" id="UP001142489">
    <property type="component" value="Unassembled WGS sequence"/>
</dbReference>
<keyword evidence="2" id="KW-1185">Reference proteome</keyword>
<evidence type="ECO:0000313" key="2">
    <source>
        <dbReference type="Proteomes" id="UP001142489"/>
    </source>
</evidence>
<evidence type="ECO:0000313" key="1">
    <source>
        <dbReference type="EMBL" id="KAJ7315832.1"/>
    </source>
</evidence>
<protein>
    <submittedName>
        <fullName evidence="1">Uncharacterized protein</fullName>
    </submittedName>
</protein>
<proteinExistence type="predicted"/>
<sequence length="79" mass="8783">MLSQLAMVWVQICTDQFEALLLHASSLVAFFAALRVSDLVAHSKTDNSWVALQWPNLILEQDHATLVLCKSKTDQAGKD</sequence>
<reference evidence="1" key="1">
    <citation type="journal article" date="2023" name="DNA Res.">
        <title>Chromosome-level genome assembly of Phrynocephalus forsythii using third-generation DNA sequencing and Hi-C analysis.</title>
        <authorList>
            <person name="Qi Y."/>
            <person name="Zhao W."/>
            <person name="Zhao Y."/>
            <person name="Niu C."/>
            <person name="Cao S."/>
            <person name="Zhang Y."/>
        </authorList>
    </citation>
    <scope>NUCLEOTIDE SEQUENCE</scope>
    <source>
        <tissue evidence="1">Muscle</tissue>
    </source>
</reference>
<dbReference type="EMBL" id="JAPFRF010000011">
    <property type="protein sequence ID" value="KAJ7315832.1"/>
    <property type="molecule type" value="Genomic_DNA"/>
</dbReference>
<accession>A0A9Q0XHG6</accession>
<feature type="non-terminal residue" evidence="1">
    <location>
        <position position="79"/>
    </location>
</feature>